<accession>A0A979FU97</accession>
<dbReference type="InterPro" id="IPR036719">
    <property type="entry name" value="Neuro-gated_channel_TM_sf"/>
</dbReference>
<dbReference type="Pfam" id="PF02932">
    <property type="entry name" value="Neur_chan_memb"/>
    <property type="match status" value="1"/>
</dbReference>
<dbReference type="RefSeq" id="XP_047739624.1">
    <property type="nucleotide sequence ID" value="XM_047883668.1"/>
</dbReference>
<gene>
    <name evidence="4" type="primary">LOC125178882</name>
</gene>
<reference evidence="4" key="1">
    <citation type="submission" date="2025-08" db="UniProtKB">
        <authorList>
            <consortium name="RefSeq"/>
        </authorList>
    </citation>
    <scope>IDENTIFICATION</scope>
    <source>
        <tissue evidence="4">Whole organism</tissue>
    </source>
</reference>
<keyword evidence="3" id="KW-1185">Reference proteome</keyword>
<dbReference type="SUPFAM" id="SSF90112">
    <property type="entry name" value="Neurotransmitter-gated ion-channel transmembrane pore"/>
    <property type="match status" value="1"/>
</dbReference>
<evidence type="ECO:0000313" key="4">
    <source>
        <dbReference type="RefSeq" id="XP_047739624.1"/>
    </source>
</evidence>
<feature type="transmembrane region" description="Helical" evidence="1">
    <location>
        <begin position="21"/>
        <end position="42"/>
    </location>
</feature>
<evidence type="ECO:0000256" key="1">
    <source>
        <dbReference type="SAM" id="Phobius"/>
    </source>
</evidence>
<proteinExistence type="predicted"/>
<feature type="transmembrane region" description="Helical" evidence="1">
    <location>
        <begin position="77"/>
        <end position="99"/>
    </location>
</feature>
<dbReference type="Gene3D" id="1.20.58.390">
    <property type="entry name" value="Neurotransmitter-gated ion-channel transmembrane domain"/>
    <property type="match status" value="1"/>
</dbReference>
<evidence type="ECO:0000259" key="2">
    <source>
        <dbReference type="Pfam" id="PF02932"/>
    </source>
</evidence>
<feature type="transmembrane region" description="Helical" evidence="1">
    <location>
        <begin position="184"/>
        <end position="206"/>
    </location>
</feature>
<keyword evidence="1" id="KW-0812">Transmembrane</keyword>
<dbReference type="GeneID" id="125178882"/>
<organism evidence="3 4">
    <name type="scientific">Hyalella azteca</name>
    <name type="common">Amphipod</name>
    <dbReference type="NCBI Taxonomy" id="294128"/>
    <lineage>
        <taxon>Eukaryota</taxon>
        <taxon>Metazoa</taxon>
        <taxon>Ecdysozoa</taxon>
        <taxon>Arthropoda</taxon>
        <taxon>Crustacea</taxon>
        <taxon>Multicrustacea</taxon>
        <taxon>Malacostraca</taxon>
        <taxon>Eumalacostraca</taxon>
        <taxon>Peracarida</taxon>
        <taxon>Amphipoda</taxon>
        <taxon>Senticaudata</taxon>
        <taxon>Talitrida</taxon>
        <taxon>Talitroidea</taxon>
        <taxon>Hyalellidae</taxon>
        <taxon>Hyalella</taxon>
    </lineage>
</organism>
<dbReference type="OMA" id="DNIMRDA"/>
<feature type="domain" description="Neurotransmitter-gated ion-channel transmembrane" evidence="2">
    <location>
        <begin position="23"/>
        <end position="117"/>
    </location>
</feature>
<sequence>MLSRITAEVKLEHLYTYEIMTIFVPTTLISMISFATFYYKWFDFQNRIMISLTTLLVQSTFFTQVSGELPKTSYMKLIDVWFLMSIIYSFCIITTHVIIEYFHEYNNPTEIAIRNSEQTFAETPENKPDYGRTSDRGVKSRHRSVMATPRNAIPEPKYNAFDLHKFGRIIIRDPYATPKKIDKWAFRLTLLTYLIFLVVFWTLPIAQKLEELSKEMTIEPDPMEL</sequence>
<dbReference type="GO" id="GO:0016020">
    <property type="term" value="C:membrane"/>
    <property type="evidence" value="ECO:0007669"/>
    <property type="project" value="InterPro"/>
</dbReference>
<dbReference type="AlphaFoldDB" id="A0A979FU97"/>
<dbReference type="OrthoDB" id="6350162at2759"/>
<keyword evidence="1" id="KW-0472">Membrane</keyword>
<dbReference type="InterPro" id="IPR038050">
    <property type="entry name" value="Neuro_actylchol_rec"/>
</dbReference>
<protein>
    <submittedName>
        <fullName evidence="4">Glycine receptor subunit alpha-2-like</fullName>
    </submittedName>
</protein>
<dbReference type="InterPro" id="IPR006029">
    <property type="entry name" value="Neurotrans-gated_channel_TM"/>
</dbReference>
<dbReference type="PRINTS" id="PR00253">
    <property type="entry name" value="GABAARECEPTR"/>
</dbReference>
<name>A0A979FU97_HYAAZ</name>
<dbReference type="Proteomes" id="UP000694843">
    <property type="component" value="Unplaced"/>
</dbReference>
<dbReference type="GO" id="GO:0005230">
    <property type="term" value="F:extracellular ligand-gated monoatomic ion channel activity"/>
    <property type="evidence" value="ECO:0007669"/>
    <property type="project" value="UniProtKB-ARBA"/>
</dbReference>
<dbReference type="GO" id="GO:0005254">
    <property type="term" value="F:chloride channel activity"/>
    <property type="evidence" value="ECO:0007669"/>
    <property type="project" value="UniProtKB-ARBA"/>
</dbReference>
<evidence type="ECO:0000313" key="3">
    <source>
        <dbReference type="Proteomes" id="UP000694843"/>
    </source>
</evidence>
<dbReference type="GO" id="GO:0004888">
    <property type="term" value="F:transmembrane signaling receptor activity"/>
    <property type="evidence" value="ECO:0007669"/>
    <property type="project" value="InterPro"/>
</dbReference>
<dbReference type="InterPro" id="IPR006028">
    <property type="entry name" value="GABAA/Glycine_rcpt"/>
</dbReference>
<dbReference type="KEGG" id="hazt:125178882"/>
<dbReference type="GO" id="GO:0099095">
    <property type="term" value="F:ligand-gated monoatomic anion channel activity"/>
    <property type="evidence" value="ECO:0007669"/>
    <property type="project" value="UniProtKB-ARBA"/>
</dbReference>
<keyword evidence="1" id="KW-1133">Transmembrane helix</keyword>